<dbReference type="KEGG" id="egl:EGR_10040"/>
<comment type="caution">
    <text evidence="1">The sequence shown here is derived from an EMBL/GenBank/DDBJ whole genome shotgun (WGS) entry which is preliminary data.</text>
</comment>
<evidence type="ECO:0000313" key="2">
    <source>
        <dbReference type="Proteomes" id="UP000019149"/>
    </source>
</evidence>
<reference evidence="1 2" key="1">
    <citation type="journal article" date="2013" name="Nat. Genet.">
        <title>The genome of the hydatid tapeworm Echinococcus granulosus.</title>
        <authorList>
            <person name="Zheng H."/>
            <person name="Zhang W."/>
            <person name="Zhang L."/>
            <person name="Zhang Z."/>
            <person name="Li J."/>
            <person name="Lu G."/>
            <person name="Zhu Y."/>
            <person name="Wang Y."/>
            <person name="Huang Y."/>
            <person name="Liu J."/>
            <person name="Kang H."/>
            <person name="Chen J."/>
            <person name="Wang L."/>
            <person name="Chen A."/>
            <person name="Yu S."/>
            <person name="Gao Z."/>
            <person name="Jin L."/>
            <person name="Gu W."/>
            <person name="Wang Z."/>
            <person name="Zhao L."/>
            <person name="Shi B."/>
            <person name="Wen H."/>
            <person name="Lin R."/>
            <person name="Jones M.K."/>
            <person name="Brejova B."/>
            <person name="Vinar T."/>
            <person name="Zhao G."/>
            <person name="McManus D.P."/>
            <person name="Chen Z."/>
            <person name="Zhou Y."/>
            <person name="Wang S."/>
        </authorList>
    </citation>
    <scope>NUCLEOTIDE SEQUENCE [LARGE SCALE GENOMIC DNA]</scope>
</reference>
<accession>W6U229</accession>
<dbReference type="GeneID" id="36345755"/>
<dbReference type="RefSeq" id="XP_024346299.1">
    <property type="nucleotide sequence ID" value="XM_024499289.1"/>
</dbReference>
<dbReference type="EMBL" id="APAU02000185">
    <property type="protein sequence ID" value="EUB55103.1"/>
    <property type="molecule type" value="Genomic_DNA"/>
</dbReference>
<name>W6U229_ECHGR</name>
<proteinExistence type="predicted"/>
<sequence length="354" mass="40123">MESMDALLANQIAVTVVQFKPPQPPIHKIANSSFGAITLDKMDPCTSYDVHVEAFRGAVSILSYVGTIETPPTEISHVLFSFVIFGPILLTRNDLALQWKTEQSRLQAKCHLHAIATKGETVNTTVSKVLLILMRYFNKSDQLLGSKEPYANVPEQTFILHSRSSTEVNRYHSNYSLKVATLLLAVGNSIRTLLSPNWCLWQACKLAAVKYATCGKTARFKYIHTRFKHDSLPNDADFLTVNSKRTRREKVRSVLTEKINRKFNLFYTKKAFATARLISQFQGHCLHFSTLSAGLDMMGLWGVDTAAVSAEGYLRMLLYINERDRIFSNISRCNLNKHKPSSKEDDFKIRWLIV</sequence>
<gene>
    <name evidence="1" type="ORF">EGR_10040</name>
</gene>
<protein>
    <submittedName>
        <fullName evidence="1">Uncharacterized protein</fullName>
    </submittedName>
</protein>
<organism evidence="1 2">
    <name type="scientific">Echinococcus granulosus</name>
    <name type="common">Hydatid tapeworm</name>
    <dbReference type="NCBI Taxonomy" id="6210"/>
    <lineage>
        <taxon>Eukaryota</taxon>
        <taxon>Metazoa</taxon>
        <taxon>Spiralia</taxon>
        <taxon>Lophotrochozoa</taxon>
        <taxon>Platyhelminthes</taxon>
        <taxon>Cestoda</taxon>
        <taxon>Eucestoda</taxon>
        <taxon>Cyclophyllidea</taxon>
        <taxon>Taeniidae</taxon>
        <taxon>Echinococcus</taxon>
        <taxon>Echinococcus granulosus group</taxon>
    </lineage>
</organism>
<evidence type="ECO:0000313" key="1">
    <source>
        <dbReference type="EMBL" id="EUB55103.1"/>
    </source>
</evidence>
<dbReference type="AlphaFoldDB" id="W6U229"/>
<keyword evidence="2" id="KW-1185">Reference proteome</keyword>
<dbReference type="CTD" id="36345755"/>
<dbReference type="Proteomes" id="UP000019149">
    <property type="component" value="Unassembled WGS sequence"/>
</dbReference>